<comment type="caution">
    <text evidence="1">The sequence shown here is derived from an EMBL/GenBank/DDBJ whole genome shotgun (WGS) entry which is preliminary data.</text>
</comment>
<dbReference type="OrthoDB" id="10506361at2759"/>
<protein>
    <submittedName>
        <fullName evidence="1">Uncharacterized protein</fullName>
    </submittedName>
</protein>
<gene>
    <name evidence="1" type="ORF">RF11_15819</name>
</gene>
<dbReference type="Proteomes" id="UP000031668">
    <property type="component" value="Unassembled WGS sequence"/>
</dbReference>
<organism evidence="1 2">
    <name type="scientific">Thelohanellus kitauei</name>
    <name type="common">Myxosporean</name>
    <dbReference type="NCBI Taxonomy" id="669202"/>
    <lineage>
        <taxon>Eukaryota</taxon>
        <taxon>Metazoa</taxon>
        <taxon>Cnidaria</taxon>
        <taxon>Myxozoa</taxon>
        <taxon>Myxosporea</taxon>
        <taxon>Bivalvulida</taxon>
        <taxon>Platysporina</taxon>
        <taxon>Myxobolidae</taxon>
        <taxon>Thelohanellus</taxon>
    </lineage>
</organism>
<evidence type="ECO:0000313" key="1">
    <source>
        <dbReference type="EMBL" id="KII75032.1"/>
    </source>
</evidence>
<accession>A0A0C2NLX7</accession>
<reference evidence="1 2" key="1">
    <citation type="journal article" date="2014" name="Genome Biol. Evol.">
        <title>The genome of the myxosporean Thelohanellus kitauei shows adaptations to nutrient acquisition within its fish host.</title>
        <authorList>
            <person name="Yang Y."/>
            <person name="Xiong J."/>
            <person name="Zhou Z."/>
            <person name="Huo F."/>
            <person name="Miao W."/>
            <person name="Ran C."/>
            <person name="Liu Y."/>
            <person name="Zhang J."/>
            <person name="Feng J."/>
            <person name="Wang M."/>
            <person name="Wang M."/>
            <person name="Wang L."/>
            <person name="Yao B."/>
        </authorList>
    </citation>
    <scope>NUCLEOTIDE SEQUENCE [LARGE SCALE GENOMIC DNA]</scope>
    <source>
        <strain evidence="1">Wuqing</strain>
    </source>
</reference>
<evidence type="ECO:0000313" key="2">
    <source>
        <dbReference type="Proteomes" id="UP000031668"/>
    </source>
</evidence>
<proteinExistence type="predicted"/>
<sequence>MPDILFDCVNQALKRDKDDISDENFIEHENLYGRVHMSDFDSLDLSQVPVCSSKPIDKNLHNWENLAQEELIEHESEYKLARFLESAQNYIKQQGHADVIPSGLTDFQKFDVIFYRLFKLIEVPIIEVLYLTAREMGVPIPKNVYEILKICRLSYHGSITLFADIESNTVFHPYFYDNVLQQALNVVCSSEEDLTTFENIKLVFMSARRNEIQLSGRIINKILLALSIYKQFDLLCMILEYAVNHDITATVLTSSYAYFKDTPDVYRTIFDFLVSHCHVTFIDENFIELINKLVVACARSQSNECLLNILLFMQNQSVTFTVEALDALFDSTAPSVIENLTPCIIPLIDLGVYEPFGNGSFSRELWAHFEVFVTSDRLRESLTLLPYLVRTDTSLPDSQFLINYYRLICESGFDENILSRVRGFIQHFDCF</sequence>
<keyword evidence="2" id="KW-1185">Reference proteome</keyword>
<name>A0A0C2NLX7_THEKT</name>
<dbReference type="EMBL" id="JWZT01000067">
    <property type="protein sequence ID" value="KII75032.1"/>
    <property type="molecule type" value="Genomic_DNA"/>
</dbReference>
<dbReference type="AlphaFoldDB" id="A0A0C2NLX7"/>